<proteinExistence type="inferred from homology"/>
<dbReference type="Gene3D" id="1.10.10.970">
    <property type="entry name" value="RNA 2'-phosphotransferase, Tpt1/KptA family, N-terminal domain"/>
    <property type="match status" value="1"/>
</dbReference>
<keyword evidence="3 5" id="KW-0520">NAD</keyword>
<evidence type="ECO:0000313" key="7">
    <source>
        <dbReference type="Proteomes" id="UP000183469"/>
    </source>
</evidence>
<evidence type="ECO:0000256" key="5">
    <source>
        <dbReference type="HAMAP-Rule" id="MF_00299"/>
    </source>
</evidence>
<evidence type="ECO:0000256" key="1">
    <source>
        <dbReference type="ARBA" id="ARBA00009836"/>
    </source>
</evidence>
<name>A0A1H3VRF9_SELRU</name>
<dbReference type="PANTHER" id="PTHR12684:SF2">
    <property type="entry name" value="TRNA 2'-PHOSPHOTRANSFERASE 1"/>
    <property type="match status" value="1"/>
</dbReference>
<dbReference type="Pfam" id="PF01885">
    <property type="entry name" value="PTS_2-RNA"/>
    <property type="match status" value="1"/>
</dbReference>
<dbReference type="Gene3D" id="3.20.170.30">
    <property type="match status" value="1"/>
</dbReference>
<evidence type="ECO:0000313" key="6">
    <source>
        <dbReference type="EMBL" id="SDZ77356.1"/>
    </source>
</evidence>
<dbReference type="RefSeq" id="WP_074670655.1">
    <property type="nucleotide sequence ID" value="NZ_FNQG01000002.1"/>
</dbReference>
<dbReference type="InterPro" id="IPR002745">
    <property type="entry name" value="Ptrans_KptA/Tpt1"/>
</dbReference>
<dbReference type="EC" id="2.7.1.-" evidence="5"/>
<evidence type="ECO:0000256" key="3">
    <source>
        <dbReference type="ARBA" id="ARBA00023027"/>
    </source>
</evidence>
<accession>A0A1H3VRF9</accession>
<dbReference type="GO" id="GO:0000215">
    <property type="term" value="F:tRNA 2'-phosphotransferase activity"/>
    <property type="evidence" value="ECO:0007669"/>
    <property type="project" value="TreeGrafter"/>
</dbReference>
<sequence length="191" mass="21853">MDKLSGAEVKLSKKIACVLRHKPESAGLKIDKHGWVSVSELIKALSTDMETLEKIVAFNDKKRFIFSEDKLRIRACQGHSIKVDVELKEAVPPKYLYHGTLLKNRKSIEKEGLRPMNRLYVHLSTDIDTAWQVAKRRKSTEGYVIYRIDTDAMIKSGCKFYQAENGVWLTKIVPPSCMEEISCESTDMEMK</sequence>
<evidence type="ECO:0000256" key="2">
    <source>
        <dbReference type="ARBA" id="ARBA00022679"/>
    </source>
</evidence>
<dbReference type="SUPFAM" id="SSF56399">
    <property type="entry name" value="ADP-ribosylation"/>
    <property type="match status" value="1"/>
</dbReference>
<dbReference type="Proteomes" id="UP000183469">
    <property type="component" value="Unassembled WGS sequence"/>
</dbReference>
<dbReference type="InterPro" id="IPR022928">
    <property type="entry name" value="RNA_2'-PTrans_KptA"/>
</dbReference>
<dbReference type="HAMAP" id="MF_00299">
    <property type="entry name" value="KptA"/>
    <property type="match status" value="1"/>
</dbReference>
<dbReference type="GO" id="GO:0006388">
    <property type="term" value="P:tRNA splicing, via endonucleolytic cleavage and ligation"/>
    <property type="evidence" value="ECO:0007669"/>
    <property type="project" value="UniProtKB-UniRule"/>
</dbReference>
<protein>
    <recommendedName>
        <fullName evidence="5">Probable RNA 2'-phosphotransferase</fullName>
        <ecNumber evidence="5">2.7.1.-</ecNumber>
    </recommendedName>
</protein>
<dbReference type="GO" id="GO:0003950">
    <property type="term" value="F:NAD+ poly-ADP-ribosyltransferase activity"/>
    <property type="evidence" value="ECO:0007669"/>
    <property type="project" value="InterPro"/>
</dbReference>
<dbReference type="EMBL" id="FNQG01000002">
    <property type="protein sequence ID" value="SDZ77356.1"/>
    <property type="molecule type" value="Genomic_DNA"/>
</dbReference>
<dbReference type="AlphaFoldDB" id="A0A1H3VRF9"/>
<keyword evidence="2 5" id="KW-0808">Transferase</keyword>
<organism evidence="6 7">
    <name type="scientific">Selenomonas ruminantium</name>
    <dbReference type="NCBI Taxonomy" id="971"/>
    <lineage>
        <taxon>Bacteria</taxon>
        <taxon>Bacillati</taxon>
        <taxon>Bacillota</taxon>
        <taxon>Negativicutes</taxon>
        <taxon>Selenomonadales</taxon>
        <taxon>Selenomonadaceae</taxon>
        <taxon>Selenomonas</taxon>
    </lineage>
</organism>
<dbReference type="InterPro" id="IPR042081">
    <property type="entry name" value="RNA_2'-PTrans_C"/>
</dbReference>
<reference evidence="6 7" key="1">
    <citation type="submission" date="2016-10" db="EMBL/GenBank/DDBJ databases">
        <authorList>
            <person name="de Groot N.N."/>
        </authorList>
    </citation>
    <scope>NUCLEOTIDE SEQUENCE [LARGE SCALE GENOMIC DNA]</scope>
    <source>
        <strain evidence="6 7">DSM 2872</strain>
    </source>
</reference>
<comment type="similarity">
    <text evidence="1 5">Belongs to the KptA/TPT1 family.</text>
</comment>
<gene>
    <name evidence="5" type="primary">kptA</name>
    <name evidence="6" type="ORF">SAMN05660648_00510</name>
</gene>
<evidence type="ECO:0000256" key="4">
    <source>
        <dbReference type="ARBA" id="ARBA00025212"/>
    </source>
</evidence>
<dbReference type="InterPro" id="IPR042080">
    <property type="entry name" value="RNA_2'-PTrans_N"/>
</dbReference>
<dbReference type="PANTHER" id="PTHR12684">
    <property type="entry name" value="PUTATIVE PHOSPHOTRANSFERASE"/>
    <property type="match status" value="1"/>
</dbReference>
<comment type="function">
    <text evidence="4 5">Removes the 2'-phosphate from RNA via an intermediate in which the phosphate is ADP-ribosylated by NAD followed by a presumed transesterification to release the RNA and generate ADP-ribose 1''-2''-cyclic phosphate (APPR&gt;P). May function as an ADP-ribosylase.</text>
</comment>
<dbReference type="OrthoDB" id="4537997at2"/>